<evidence type="ECO:0000313" key="1">
    <source>
        <dbReference type="EMBL" id="AAH26389.1"/>
    </source>
</evidence>
<dbReference type="MGI" id="MGI:3642053">
    <property type="gene designation" value="Gm16489"/>
</dbReference>
<dbReference type="EMBL" id="BC026389">
    <property type="protein sequence ID" value="AAH26389.1"/>
    <property type="molecule type" value="mRNA"/>
</dbReference>
<name>Q8R0V9_MOUSE</name>
<reference evidence="1" key="1">
    <citation type="journal article" date="2004" name="Genome Res.">
        <title>The status, quality, and expansion of the NIH full-length cDNA project: the Mammalian Gene Collection (MGC).</title>
        <authorList>
            <consortium name="The MGC Project Team"/>
            <person name="Gerhard D.S."/>
            <person name="Wagner L."/>
            <person name="Feingold E.A."/>
            <person name="Shenmen C.M."/>
            <person name="Grouse L.H."/>
            <person name="Schuler G."/>
            <person name="Klein S.L."/>
            <person name="Old S."/>
            <person name="Rasooly R."/>
            <person name="Good P."/>
            <person name="Guyer M."/>
            <person name="Peck A.M."/>
            <person name="Derge J.G."/>
            <person name="Lipman D."/>
            <person name="Collins F.S."/>
            <person name="Jang W."/>
            <person name="Sherry S."/>
            <person name="Feolo M."/>
            <person name="Misquitta L."/>
            <person name="Lee E."/>
            <person name="Rotmistrovsky K."/>
            <person name="Greenhut S.F."/>
            <person name="Schaefer C.F."/>
            <person name="Buetow K."/>
            <person name="Bonner T.I."/>
            <person name="Haussler D."/>
            <person name="Kent J."/>
            <person name="Kiekhaus M."/>
            <person name="Furey T."/>
            <person name="Brent M."/>
            <person name="Prange C."/>
            <person name="Schreiber K."/>
            <person name="Shapiro N."/>
            <person name="Bhat N.K."/>
            <person name="Hopkins R.F."/>
            <person name="Hsie F."/>
            <person name="Driscoll T."/>
            <person name="Soares M.B."/>
            <person name="Casavant T.L."/>
            <person name="Scheetz T.E."/>
            <person name="Brown-stein M.J."/>
            <person name="Usdin T.B."/>
            <person name="Toshiyuki S."/>
            <person name="Carninci P."/>
            <person name="Piao Y."/>
            <person name="Dudekula D.B."/>
            <person name="Ko M.S."/>
            <person name="Kawakami K."/>
            <person name="Suzuki Y."/>
            <person name="Sugano S."/>
            <person name="Gruber C.E."/>
            <person name="Smith M.R."/>
            <person name="Simmons B."/>
            <person name="Moore T."/>
            <person name="Waterman R."/>
            <person name="Johnson S.L."/>
            <person name="Ruan Y."/>
            <person name="Wei C.L."/>
            <person name="Mathavan S."/>
            <person name="Gunaratne P.H."/>
            <person name="Wu J."/>
            <person name="Garcia A.M."/>
            <person name="Hulyk S.W."/>
            <person name="Fuh E."/>
            <person name="Yuan Y."/>
            <person name="Sneed A."/>
            <person name="Kowis C."/>
            <person name="Hodgson A."/>
            <person name="Muzny D.M."/>
            <person name="McPherson J."/>
            <person name="Gibbs R.A."/>
            <person name="Fahey J."/>
            <person name="Helton E."/>
            <person name="Ketteman M."/>
            <person name="Madan A."/>
            <person name="Rodrigues S."/>
            <person name="Sanchez A."/>
            <person name="Whiting M."/>
            <person name="Madari A."/>
            <person name="Young A.C."/>
            <person name="Wetherby K.D."/>
            <person name="Granite S.J."/>
            <person name="Kwong P.N."/>
            <person name="Brinkley C.P."/>
            <person name="Pearson R.L."/>
            <person name="Bouffard G.G."/>
            <person name="Blakesly R.W."/>
            <person name="Green E.D."/>
            <person name="Dickson M.C."/>
            <person name="Rodriguez A.C."/>
            <person name="Grimwood J."/>
            <person name="Schmutz J."/>
            <person name="Myers R.M."/>
            <person name="Butterfield Y.S."/>
            <person name="Griffith M."/>
            <person name="Griffith O.L."/>
            <person name="Krzywinski M.I."/>
            <person name="Liao N."/>
            <person name="Morin R."/>
            <person name="Morrin R."/>
            <person name="Palmquist D."/>
            <person name="Petrescu A.S."/>
            <person name="Skalska U."/>
            <person name="Smailus D.E."/>
            <person name="Stott J.M."/>
            <person name="Schnerch A."/>
            <person name="Schein J.E."/>
            <person name="Jones S.J."/>
            <person name="Holt R.A."/>
            <person name="Baross A."/>
            <person name="Marra M.A."/>
            <person name="Clifton S."/>
            <person name="Makowski K.A."/>
            <person name="Bosak S."/>
            <person name="Malek J."/>
        </authorList>
    </citation>
    <scope>NUCLEOTIDE SEQUENCE [LARGE SCALE MRNA]</scope>
    <source>
        <strain evidence="1">FVB/N</strain>
        <tissue evidence="1">Salivary gland</tissue>
    </source>
</reference>
<organism evidence="1">
    <name type="scientific">Mus musculus</name>
    <name type="common">Mouse</name>
    <dbReference type="NCBI Taxonomy" id="10090"/>
    <lineage>
        <taxon>Eukaryota</taxon>
        <taxon>Metazoa</taxon>
        <taxon>Chordata</taxon>
        <taxon>Craniata</taxon>
        <taxon>Vertebrata</taxon>
        <taxon>Euteleostomi</taxon>
        <taxon>Mammalia</taxon>
        <taxon>Eutheria</taxon>
        <taxon>Euarchontoglires</taxon>
        <taxon>Glires</taxon>
        <taxon>Rodentia</taxon>
        <taxon>Myomorpha</taxon>
        <taxon>Muroidea</taxon>
        <taxon>Muridae</taxon>
        <taxon>Murinae</taxon>
        <taxon>Mus</taxon>
        <taxon>Mus</taxon>
    </lineage>
</organism>
<feature type="non-terminal residue" evidence="1">
    <location>
        <position position="1"/>
    </location>
</feature>
<sequence>HSVSSLVYLIPTATPDGLAETQSIIQRERKLSDRGTYLVKMIQDVRQGWRAQRHLSLP</sequence>
<protein>
    <submittedName>
        <fullName evidence="1">ENSMUSG00000058380 protein</fullName>
    </submittedName>
</protein>
<evidence type="ECO:0000313" key="2">
    <source>
        <dbReference type="MGI" id="MGI:3642053"/>
    </source>
</evidence>
<dbReference type="AGR" id="MGI:3642053"/>
<gene>
    <name evidence="2" type="primary">Gm16489</name>
</gene>
<proteinExistence type="evidence at transcript level"/>
<accession>Q8R0V9</accession>
<dbReference type="AlphaFoldDB" id="Q8R0V9"/>